<proteinExistence type="predicted"/>
<keyword evidence="5" id="KW-0408">Iron</keyword>
<keyword evidence="9" id="KW-1185">Reference proteome</keyword>
<dbReference type="EC" id="1.14.13.83" evidence="8"/>
<dbReference type="GO" id="GO:0043818">
    <property type="term" value="F:precorrin-3B synthase activity"/>
    <property type="evidence" value="ECO:0007669"/>
    <property type="project" value="UniProtKB-EC"/>
</dbReference>
<keyword evidence="1" id="KW-0004">4Fe-4S</keyword>
<evidence type="ECO:0000313" key="8">
    <source>
        <dbReference type="EMBL" id="NED98609.1"/>
    </source>
</evidence>
<dbReference type="InterPro" id="IPR045854">
    <property type="entry name" value="NO2/SO3_Rdtase_4Fe4S_sf"/>
</dbReference>
<evidence type="ECO:0000256" key="2">
    <source>
        <dbReference type="ARBA" id="ARBA00022617"/>
    </source>
</evidence>
<dbReference type="Pfam" id="PF03460">
    <property type="entry name" value="NIR_SIR_ferr"/>
    <property type="match status" value="1"/>
</dbReference>
<dbReference type="Gene3D" id="3.30.413.10">
    <property type="entry name" value="Sulfite Reductase Hemoprotein, domain 1"/>
    <property type="match status" value="2"/>
</dbReference>
<dbReference type="AlphaFoldDB" id="A0A6L9S3Q8"/>
<keyword evidence="4 8" id="KW-0560">Oxidoreductase</keyword>
<dbReference type="RefSeq" id="WP_163731042.1">
    <property type="nucleotide sequence ID" value="NZ_JAAGOA010000001.1"/>
</dbReference>
<dbReference type="Gene3D" id="3.90.480.10">
    <property type="entry name" value="Sulfite Reductase Hemoprotein,Domain 2"/>
    <property type="match status" value="1"/>
</dbReference>
<evidence type="ECO:0000259" key="7">
    <source>
        <dbReference type="Pfam" id="PF03460"/>
    </source>
</evidence>
<dbReference type="EMBL" id="JAAGOA010000001">
    <property type="protein sequence ID" value="NED98609.1"/>
    <property type="molecule type" value="Genomic_DNA"/>
</dbReference>
<dbReference type="InterPro" id="IPR051329">
    <property type="entry name" value="NIR_SIR_4Fe-4S"/>
</dbReference>
<organism evidence="8 9">
    <name type="scientific">Phytoactinopolyspora halotolerans</name>
    <dbReference type="NCBI Taxonomy" id="1981512"/>
    <lineage>
        <taxon>Bacteria</taxon>
        <taxon>Bacillati</taxon>
        <taxon>Actinomycetota</taxon>
        <taxon>Actinomycetes</taxon>
        <taxon>Jiangellales</taxon>
        <taxon>Jiangellaceae</taxon>
        <taxon>Phytoactinopolyspora</taxon>
    </lineage>
</organism>
<comment type="caution">
    <text evidence="8">The sequence shown here is derived from an EMBL/GenBank/DDBJ whole genome shotgun (WGS) entry which is preliminary data.</text>
</comment>
<dbReference type="NCBIfam" id="TIGR02435">
    <property type="entry name" value="CobG"/>
    <property type="match status" value="1"/>
</dbReference>
<dbReference type="PANTHER" id="PTHR32439">
    <property type="entry name" value="FERREDOXIN--NITRITE REDUCTASE, CHLOROPLASTIC"/>
    <property type="match status" value="1"/>
</dbReference>
<reference evidence="8 9" key="1">
    <citation type="submission" date="2020-02" db="EMBL/GenBank/DDBJ databases">
        <authorList>
            <person name="Li X.-J."/>
            <person name="Han X.-M."/>
        </authorList>
    </citation>
    <scope>NUCLEOTIDE SEQUENCE [LARGE SCALE GENOMIC DNA]</scope>
    <source>
        <strain evidence="8 9">CCTCC AB 2017055</strain>
    </source>
</reference>
<dbReference type="SUPFAM" id="SSF56014">
    <property type="entry name" value="Nitrite and sulphite reductase 4Fe-4S domain-like"/>
    <property type="match status" value="1"/>
</dbReference>
<evidence type="ECO:0000256" key="1">
    <source>
        <dbReference type="ARBA" id="ARBA00022485"/>
    </source>
</evidence>
<dbReference type="GO" id="GO:0051539">
    <property type="term" value="F:4 iron, 4 sulfur cluster binding"/>
    <property type="evidence" value="ECO:0007669"/>
    <property type="project" value="UniProtKB-KW"/>
</dbReference>
<keyword evidence="3" id="KW-0479">Metal-binding</keyword>
<dbReference type="PANTHER" id="PTHR32439:SF9">
    <property type="entry name" value="BLR3264 PROTEIN"/>
    <property type="match status" value="1"/>
</dbReference>
<dbReference type="InterPro" id="IPR012798">
    <property type="entry name" value="Cbl_synth_CobG-like"/>
</dbReference>
<keyword evidence="6" id="KW-0411">Iron-sulfur</keyword>
<accession>A0A6L9S3Q8</accession>
<dbReference type="InterPro" id="IPR005117">
    <property type="entry name" value="NiRdtase/SiRdtase_haem-b_fer"/>
</dbReference>
<evidence type="ECO:0000256" key="4">
    <source>
        <dbReference type="ARBA" id="ARBA00023002"/>
    </source>
</evidence>
<dbReference type="GO" id="GO:0046872">
    <property type="term" value="F:metal ion binding"/>
    <property type="evidence" value="ECO:0007669"/>
    <property type="project" value="UniProtKB-KW"/>
</dbReference>
<evidence type="ECO:0000256" key="3">
    <source>
        <dbReference type="ARBA" id="ARBA00022723"/>
    </source>
</evidence>
<evidence type="ECO:0000256" key="6">
    <source>
        <dbReference type="ARBA" id="ARBA00023014"/>
    </source>
</evidence>
<dbReference type="InterPro" id="IPR036136">
    <property type="entry name" value="Nit/Sulf_reduc_fer-like_dom_sf"/>
</dbReference>
<evidence type="ECO:0000313" key="9">
    <source>
        <dbReference type="Proteomes" id="UP000475214"/>
    </source>
</evidence>
<keyword evidence="2" id="KW-0349">Heme</keyword>
<name>A0A6L9S3Q8_9ACTN</name>
<dbReference type="SUPFAM" id="SSF55124">
    <property type="entry name" value="Nitrite/Sulfite reductase N-terminal domain-like"/>
    <property type="match status" value="2"/>
</dbReference>
<dbReference type="Proteomes" id="UP000475214">
    <property type="component" value="Unassembled WGS sequence"/>
</dbReference>
<gene>
    <name evidence="8" type="primary">cobG</name>
    <name evidence="8" type="ORF">G1H10_00315</name>
</gene>
<feature type="domain" description="Nitrite/Sulfite reductase ferredoxin-like" evidence="7">
    <location>
        <begin position="26"/>
        <end position="70"/>
    </location>
</feature>
<protein>
    <submittedName>
        <fullName evidence="8">Precorrin-3B synthase</fullName>
        <ecNumber evidence="8">1.14.13.83</ecNumber>
    </submittedName>
</protein>
<sequence length="430" mass="44364">MSGTVRDRADACPGTLATHQANDGPLARIRIPGGRLTAHQVQVLAACAQELGDGRIHLTSRANLQLRAVTDPAALASRLGDAGLLPSATHERVRNILASPLTGIAGGTLDVAPLVIELDHAIRAEPELATLSGRFQFGIDDGRGDLPVDGIDVGWRADTDDARTTVIDDDATAGTLLLAGEVTDVRVPAARVADVLVRAALAFLRLRALDGSGAWHLRELDHAAERVAAAIIDDGAPVERGTPDRARLGAGGATPAGVIRHDHDRACAVVAGALFGTLNAEQLHVLAGTAPAGIVITPWRSVVVPSIPPARIDDVTRNLRASGLRLDDADPSTGVTACVGSPGCASSHADVRHDTRAALPRLPAGVAVHVAGCARRCGQPRLHHIDVVATGDGYTVDGTPTTADALATTIGAAYHKHHGPHAQQGDHDVG</sequence>
<evidence type="ECO:0000256" key="5">
    <source>
        <dbReference type="ARBA" id="ARBA00023004"/>
    </source>
</evidence>